<comment type="caution">
    <text evidence="2">The sequence shown here is derived from an EMBL/GenBank/DDBJ whole genome shotgun (WGS) entry which is preliminary data.</text>
</comment>
<evidence type="ECO:0000256" key="1">
    <source>
        <dbReference type="SAM" id="MobiDB-lite"/>
    </source>
</evidence>
<evidence type="ECO:0000313" key="3">
    <source>
        <dbReference type="Proteomes" id="UP000828390"/>
    </source>
</evidence>
<evidence type="ECO:0000313" key="2">
    <source>
        <dbReference type="EMBL" id="KAH3869132.1"/>
    </source>
</evidence>
<reference evidence="2" key="2">
    <citation type="submission" date="2020-11" db="EMBL/GenBank/DDBJ databases">
        <authorList>
            <person name="McCartney M.A."/>
            <person name="Auch B."/>
            <person name="Kono T."/>
            <person name="Mallez S."/>
            <person name="Becker A."/>
            <person name="Gohl D.M."/>
            <person name="Silverstein K.A.T."/>
            <person name="Koren S."/>
            <person name="Bechman K.B."/>
            <person name="Herman A."/>
            <person name="Abrahante J.E."/>
            <person name="Garbe J."/>
        </authorList>
    </citation>
    <scope>NUCLEOTIDE SEQUENCE</scope>
    <source>
        <strain evidence="2">Duluth1</strain>
        <tissue evidence="2">Whole animal</tissue>
    </source>
</reference>
<protein>
    <submittedName>
        <fullName evidence="2">Uncharacterized protein</fullName>
    </submittedName>
</protein>
<gene>
    <name evidence="2" type="ORF">DPMN_032292</name>
</gene>
<feature type="region of interest" description="Disordered" evidence="1">
    <location>
        <begin position="1"/>
        <end position="51"/>
    </location>
</feature>
<accession>A0A9D4RJX0</accession>
<dbReference type="EMBL" id="JAIWYP010000002">
    <property type="protein sequence ID" value="KAH3869132.1"/>
    <property type="molecule type" value="Genomic_DNA"/>
</dbReference>
<proteinExistence type="predicted"/>
<sequence>MNRESPGRTGAAPGQPGRHREQPGRHNSSIGAKTDHGRATSTPRWSPSECR</sequence>
<dbReference type="AlphaFoldDB" id="A0A9D4RJX0"/>
<organism evidence="2 3">
    <name type="scientific">Dreissena polymorpha</name>
    <name type="common">Zebra mussel</name>
    <name type="synonym">Mytilus polymorpha</name>
    <dbReference type="NCBI Taxonomy" id="45954"/>
    <lineage>
        <taxon>Eukaryota</taxon>
        <taxon>Metazoa</taxon>
        <taxon>Spiralia</taxon>
        <taxon>Lophotrochozoa</taxon>
        <taxon>Mollusca</taxon>
        <taxon>Bivalvia</taxon>
        <taxon>Autobranchia</taxon>
        <taxon>Heteroconchia</taxon>
        <taxon>Euheterodonta</taxon>
        <taxon>Imparidentia</taxon>
        <taxon>Neoheterodontei</taxon>
        <taxon>Myida</taxon>
        <taxon>Dreissenoidea</taxon>
        <taxon>Dreissenidae</taxon>
        <taxon>Dreissena</taxon>
    </lineage>
</organism>
<dbReference type="Proteomes" id="UP000828390">
    <property type="component" value="Unassembled WGS sequence"/>
</dbReference>
<reference evidence="2" key="1">
    <citation type="journal article" date="2019" name="bioRxiv">
        <title>The Genome of the Zebra Mussel, Dreissena polymorpha: A Resource for Invasive Species Research.</title>
        <authorList>
            <person name="McCartney M.A."/>
            <person name="Auch B."/>
            <person name="Kono T."/>
            <person name="Mallez S."/>
            <person name="Zhang Y."/>
            <person name="Obille A."/>
            <person name="Becker A."/>
            <person name="Abrahante J.E."/>
            <person name="Garbe J."/>
            <person name="Badalamenti J.P."/>
            <person name="Herman A."/>
            <person name="Mangelson H."/>
            <person name="Liachko I."/>
            <person name="Sullivan S."/>
            <person name="Sone E.D."/>
            <person name="Koren S."/>
            <person name="Silverstein K.A.T."/>
            <person name="Beckman K.B."/>
            <person name="Gohl D.M."/>
        </authorList>
    </citation>
    <scope>NUCLEOTIDE SEQUENCE</scope>
    <source>
        <strain evidence="2">Duluth1</strain>
        <tissue evidence="2">Whole animal</tissue>
    </source>
</reference>
<name>A0A9D4RJX0_DREPO</name>
<keyword evidence="3" id="KW-1185">Reference proteome</keyword>